<evidence type="ECO:0000313" key="3">
    <source>
        <dbReference type="Proteomes" id="UP000772434"/>
    </source>
</evidence>
<name>A0A9P5PWW1_9AGAR</name>
<dbReference type="EMBL" id="JADNRY010000049">
    <property type="protein sequence ID" value="KAF9069545.1"/>
    <property type="molecule type" value="Genomic_DNA"/>
</dbReference>
<feature type="transmembrane region" description="Helical" evidence="1">
    <location>
        <begin position="34"/>
        <end position="55"/>
    </location>
</feature>
<keyword evidence="1" id="KW-1133">Transmembrane helix</keyword>
<dbReference type="AlphaFoldDB" id="A0A9P5PWW1"/>
<protein>
    <submittedName>
        <fullName evidence="2">Uncharacterized protein</fullName>
    </submittedName>
</protein>
<sequence length="75" mass="8639">MLALYSVLEFVLASLIQSYCYPRGISDNSTLLLNLIVCFSAVLFISCYSCFVMHFKDQYKLDQLLGILIIQDYTR</sequence>
<gene>
    <name evidence="2" type="ORF">BDP27DRAFT_1325259</name>
</gene>
<keyword evidence="1" id="KW-0472">Membrane</keyword>
<evidence type="ECO:0000256" key="1">
    <source>
        <dbReference type="SAM" id="Phobius"/>
    </source>
</evidence>
<keyword evidence="3" id="KW-1185">Reference proteome</keyword>
<reference evidence="2" key="1">
    <citation type="submission" date="2020-11" db="EMBL/GenBank/DDBJ databases">
        <authorList>
            <consortium name="DOE Joint Genome Institute"/>
            <person name="Ahrendt S."/>
            <person name="Riley R."/>
            <person name="Andreopoulos W."/>
            <person name="Labutti K."/>
            <person name="Pangilinan J."/>
            <person name="Ruiz-Duenas F.J."/>
            <person name="Barrasa J.M."/>
            <person name="Sanchez-Garcia M."/>
            <person name="Camarero S."/>
            <person name="Miyauchi S."/>
            <person name="Serrano A."/>
            <person name="Linde D."/>
            <person name="Babiker R."/>
            <person name="Drula E."/>
            <person name="Ayuso-Fernandez I."/>
            <person name="Pacheco R."/>
            <person name="Padilla G."/>
            <person name="Ferreira P."/>
            <person name="Barriuso J."/>
            <person name="Kellner H."/>
            <person name="Castanera R."/>
            <person name="Alfaro M."/>
            <person name="Ramirez L."/>
            <person name="Pisabarro A.G."/>
            <person name="Kuo A."/>
            <person name="Tritt A."/>
            <person name="Lipzen A."/>
            <person name="He G."/>
            <person name="Yan M."/>
            <person name="Ng V."/>
            <person name="Cullen D."/>
            <person name="Martin F."/>
            <person name="Rosso M.-N."/>
            <person name="Henrissat B."/>
            <person name="Hibbett D."/>
            <person name="Martinez A.T."/>
            <person name="Grigoriev I.V."/>
        </authorList>
    </citation>
    <scope>NUCLEOTIDE SEQUENCE</scope>
    <source>
        <strain evidence="2">AH 40177</strain>
    </source>
</reference>
<accession>A0A9P5PWW1</accession>
<organism evidence="2 3">
    <name type="scientific">Rhodocollybia butyracea</name>
    <dbReference type="NCBI Taxonomy" id="206335"/>
    <lineage>
        <taxon>Eukaryota</taxon>
        <taxon>Fungi</taxon>
        <taxon>Dikarya</taxon>
        <taxon>Basidiomycota</taxon>
        <taxon>Agaricomycotina</taxon>
        <taxon>Agaricomycetes</taxon>
        <taxon>Agaricomycetidae</taxon>
        <taxon>Agaricales</taxon>
        <taxon>Marasmiineae</taxon>
        <taxon>Omphalotaceae</taxon>
        <taxon>Rhodocollybia</taxon>
    </lineage>
</organism>
<dbReference type="Proteomes" id="UP000772434">
    <property type="component" value="Unassembled WGS sequence"/>
</dbReference>
<comment type="caution">
    <text evidence="2">The sequence shown here is derived from an EMBL/GenBank/DDBJ whole genome shotgun (WGS) entry which is preliminary data.</text>
</comment>
<keyword evidence="1" id="KW-0812">Transmembrane</keyword>
<proteinExistence type="predicted"/>
<evidence type="ECO:0000313" key="2">
    <source>
        <dbReference type="EMBL" id="KAF9069545.1"/>
    </source>
</evidence>